<gene>
    <name evidence="1" type="ORF">BZ3500_MVSOF-1268-A1-R1_CHR4-3G07415</name>
</gene>
<reference evidence="2" key="1">
    <citation type="submission" date="2016-10" db="EMBL/GenBank/DDBJ databases">
        <authorList>
            <person name="Jeantristanb JTB J.-T."/>
            <person name="Ricardo R."/>
        </authorList>
    </citation>
    <scope>NUCLEOTIDE SEQUENCE [LARGE SCALE GENOMIC DNA]</scope>
</reference>
<dbReference type="Proteomes" id="UP000249723">
    <property type="component" value="Unassembled WGS sequence"/>
</dbReference>
<proteinExistence type="predicted"/>
<evidence type="ECO:0000313" key="2">
    <source>
        <dbReference type="Proteomes" id="UP000249723"/>
    </source>
</evidence>
<dbReference type="AlphaFoldDB" id="A0A2X0LP35"/>
<evidence type="ECO:0000313" key="1">
    <source>
        <dbReference type="EMBL" id="SCZ97734.1"/>
    </source>
</evidence>
<accession>A0A2X0LP35</accession>
<name>A0A2X0LP35_9BASI</name>
<organism evidence="1 2">
    <name type="scientific">Microbotryum saponariae</name>
    <dbReference type="NCBI Taxonomy" id="289078"/>
    <lineage>
        <taxon>Eukaryota</taxon>
        <taxon>Fungi</taxon>
        <taxon>Dikarya</taxon>
        <taxon>Basidiomycota</taxon>
        <taxon>Pucciniomycotina</taxon>
        <taxon>Microbotryomycetes</taxon>
        <taxon>Microbotryales</taxon>
        <taxon>Microbotryaceae</taxon>
        <taxon>Microbotryum</taxon>
    </lineage>
</organism>
<dbReference type="EMBL" id="FMWP01000093">
    <property type="protein sequence ID" value="SCZ97734.1"/>
    <property type="molecule type" value="Genomic_DNA"/>
</dbReference>
<protein>
    <submittedName>
        <fullName evidence="1">BZ3500_MvSof-1268-A1-R1_Chr4-3g07415 protein</fullName>
    </submittedName>
</protein>
<sequence length="67" mass="7348">MLCLHSRTDRSISRSAAWTFATGGTTRAATPVKAHEDGTSIAATDCCSQEDEDGRRLTFLEQPQIYD</sequence>
<keyword evidence="2" id="KW-1185">Reference proteome</keyword>